<dbReference type="SUPFAM" id="SSF57667">
    <property type="entry name" value="beta-beta-alpha zinc fingers"/>
    <property type="match status" value="3"/>
</dbReference>
<dbReference type="PROSITE" id="PS00028">
    <property type="entry name" value="ZINC_FINGER_C2H2_1"/>
    <property type="match status" value="2"/>
</dbReference>
<name>A0A7R8V8K8_TIMDO</name>
<dbReference type="Pfam" id="PF00096">
    <property type="entry name" value="zf-C2H2"/>
    <property type="match status" value="1"/>
</dbReference>
<keyword evidence="5" id="KW-0862">Zinc</keyword>
<keyword evidence="2" id="KW-0479">Metal-binding</keyword>
<dbReference type="InterPro" id="IPR013087">
    <property type="entry name" value="Znf_C2H2_type"/>
</dbReference>
<feature type="domain" description="C2H2-type" evidence="8">
    <location>
        <begin position="977"/>
        <end position="1004"/>
    </location>
</feature>
<feature type="domain" description="C2H2-type" evidence="8">
    <location>
        <begin position="1108"/>
        <end position="1131"/>
    </location>
</feature>
<sequence>MTQTGTSDHQMLKHYGRFAPLVDLGRVEVRPGLKGVLATRFRGGAKAVVRQALQTGSRILVDIATKEPGDIVKKRVTQVVEGRGLKRINKRKRLHSKPITSVDNDAQLEFFCPGDGEYSRDLSQIKLYLRIQLVKGDGTAVAADNLIHSLFSQINISLNETPITTSIDKYAYRAYLETLTNYGRDASDTHLVNGMWILDAPAANGELTASVENTRLDMLKHPVDLLSSGKSFSKNNTQCTQPGFDPDLPVLGSLVHHGSSVAGRLRKGGGRADDEDTLTVVDAMEQLSLKQASQTERKTVNWLKTREIVLLSENPFNIYLHWGRATSRPSLSSYSFVQLWPDGKPITIPKLNDINSILHLTPSDANRFYQNISTKEGIEDDIHGYDGLKNRVMYKRKGNHWWNDELLYKVAREKREEECGTLNAIDLENRSIRCNIHLEEARQFQSQIQSIHHRSVDTTQLVSDLALAVSHQTGPVFCSQQMYGYGTTIPVSVISPVMATSVATGLLANSDMRAVAMVIPAEGPSFTTAPMGNRLLHDPTQVTSKYELASSLHLAHFHYHDLGPRGGPSQSYSHPRATYSRPQLRVQLIAQYDKPVPSVEMKILSTLANYVEWLERDIFGCVQAPLELVNKFFIFIQTLFRRLAWPLWFLVAPRLVTQMILGHDFSREAMTTIDVYSGTISFKSHPGLLVKLTPLSCPDTPDATVLEERHHHIPEFKALLAQYPNVVYDRIGHTNVFSHSIELIDHTPVRSKVYFYAPPMLEVLKAHIENLLEKGITDWEYRAPIGGAQRKDPELSDLILSCEDKSNPDHLKLLNGSIVINPLVAQVGSLARMIFTYYHESLAGGHLGANKAIGAGTFLSSDFSSFFAPKASSRDFTDIWNAELFDYDTCPSGQPSDEKTANFIRSQRGKGKNTGVFPCSNCGKGNEIEGIGGNPVVDCKSSALDHAVTEAHFLSMSTVFQNEDDVGTSNIPRQETHHCPRCRRYYRYKSSMLRHYRLECGKEPQFNCPYCPVKLTQRSYVRIHIQRRHKGMDENCTNADNIKVDLSPHNMNLTQFPLRLKSVTLGANTSSSISGAELFCCTDCGKVYRLYTSLARHKRRECGKEPEFQCPLCLYQFKHRFSLERHFRLVHGISIDTIWKRQGCLSLNKFDYLISSNTTVLGISRRNSFSHQSAISSERLNEGEHACDVCGRCYQHKRSLWRHSKFECGKIPQFQCPFCPQKTTQNNSLKKHVQDNVACLNENKSWIELQNLLSQSPTSRILTKNQRPLSNIMYTPISNDPSDQEIDENHDNLPRHRDVPFLSKDNLESSGLLLLEDIQGDINNKSMFQKQDIPKDFKCPNCEKLYSYKSSLARHMRLECGKAPQFQCPYCPHQTKHKSSLVMHIDARHRTPRS</sequence>
<keyword evidence="4 7" id="KW-0863">Zinc-finger</keyword>
<proteinExistence type="predicted"/>
<evidence type="ECO:0000256" key="4">
    <source>
        <dbReference type="ARBA" id="ARBA00022771"/>
    </source>
</evidence>
<evidence type="ECO:0000259" key="8">
    <source>
        <dbReference type="PROSITE" id="PS50157"/>
    </source>
</evidence>
<accession>A0A7R8V8K8</accession>
<organism evidence="9">
    <name type="scientific">Timema douglasi</name>
    <name type="common">Walking stick</name>
    <dbReference type="NCBI Taxonomy" id="61478"/>
    <lineage>
        <taxon>Eukaryota</taxon>
        <taxon>Metazoa</taxon>
        <taxon>Ecdysozoa</taxon>
        <taxon>Arthropoda</taxon>
        <taxon>Hexapoda</taxon>
        <taxon>Insecta</taxon>
        <taxon>Pterygota</taxon>
        <taxon>Neoptera</taxon>
        <taxon>Polyneoptera</taxon>
        <taxon>Phasmatodea</taxon>
        <taxon>Timematodea</taxon>
        <taxon>Timematoidea</taxon>
        <taxon>Timematidae</taxon>
        <taxon>Timema</taxon>
    </lineage>
</organism>
<feature type="domain" description="C2H2-type" evidence="8">
    <location>
        <begin position="1079"/>
        <end position="1106"/>
    </location>
</feature>
<dbReference type="InterPro" id="IPR036236">
    <property type="entry name" value="Znf_C2H2_sf"/>
</dbReference>
<feature type="domain" description="C2H2-type" evidence="8">
    <location>
        <begin position="1337"/>
        <end position="1364"/>
    </location>
</feature>
<keyword evidence="3" id="KW-0677">Repeat</keyword>
<gene>
    <name evidence="9" type="ORF">TDIB3V08_LOCUS17</name>
</gene>
<evidence type="ECO:0000256" key="3">
    <source>
        <dbReference type="ARBA" id="ARBA00022737"/>
    </source>
</evidence>
<dbReference type="GO" id="GO:0008270">
    <property type="term" value="F:zinc ion binding"/>
    <property type="evidence" value="ECO:0007669"/>
    <property type="project" value="UniProtKB-KW"/>
</dbReference>
<dbReference type="EMBL" id="OA564271">
    <property type="protein sequence ID" value="CAD7193553.1"/>
    <property type="molecule type" value="Genomic_DNA"/>
</dbReference>
<feature type="domain" description="C2H2-type" evidence="8">
    <location>
        <begin position="1185"/>
        <end position="1212"/>
    </location>
</feature>
<comment type="subcellular location">
    <subcellularLocation>
        <location evidence="1">Nucleus</location>
    </subcellularLocation>
</comment>
<dbReference type="SMART" id="SM00355">
    <property type="entry name" value="ZnF_C2H2"/>
    <property type="match status" value="8"/>
</dbReference>
<reference evidence="9" key="1">
    <citation type="submission" date="2020-11" db="EMBL/GenBank/DDBJ databases">
        <authorList>
            <person name="Tran Van P."/>
        </authorList>
    </citation>
    <scope>NUCLEOTIDE SEQUENCE</scope>
</reference>
<protein>
    <recommendedName>
        <fullName evidence="8">C2H2-type domain-containing protein</fullName>
    </recommendedName>
</protein>
<evidence type="ECO:0000313" key="9">
    <source>
        <dbReference type="EMBL" id="CAD7193553.1"/>
    </source>
</evidence>
<dbReference type="GO" id="GO:0005634">
    <property type="term" value="C:nucleus"/>
    <property type="evidence" value="ECO:0007669"/>
    <property type="project" value="UniProtKB-SubCell"/>
</dbReference>
<dbReference type="InterPro" id="IPR050888">
    <property type="entry name" value="ZnF_C2H2-type_TF"/>
</dbReference>
<evidence type="ECO:0000256" key="1">
    <source>
        <dbReference type="ARBA" id="ARBA00004123"/>
    </source>
</evidence>
<evidence type="ECO:0000256" key="5">
    <source>
        <dbReference type="ARBA" id="ARBA00022833"/>
    </source>
</evidence>
<dbReference type="Gene3D" id="3.30.160.60">
    <property type="entry name" value="Classic Zinc Finger"/>
    <property type="match status" value="4"/>
</dbReference>
<keyword evidence="6" id="KW-0539">Nucleus</keyword>
<evidence type="ECO:0000256" key="2">
    <source>
        <dbReference type="ARBA" id="ARBA00022723"/>
    </source>
</evidence>
<dbReference type="PROSITE" id="PS50157">
    <property type="entry name" value="ZINC_FINGER_C2H2_2"/>
    <property type="match status" value="5"/>
</dbReference>
<evidence type="ECO:0000256" key="7">
    <source>
        <dbReference type="PROSITE-ProRule" id="PRU00042"/>
    </source>
</evidence>
<dbReference type="PANTHER" id="PTHR24406">
    <property type="entry name" value="TRANSCRIPTIONAL REPRESSOR CTCFL-RELATED"/>
    <property type="match status" value="1"/>
</dbReference>
<evidence type="ECO:0000256" key="6">
    <source>
        <dbReference type="ARBA" id="ARBA00023242"/>
    </source>
</evidence>